<dbReference type="RefSeq" id="WP_320942139.1">
    <property type="nucleotide sequence ID" value="NZ_BAABEU010000001.1"/>
</dbReference>
<dbReference type="Gene3D" id="3.90.230.10">
    <property type="entry name" value="Creatinase/methionine aminopeptidase superfamily"/>
    <property type="match status" value="1"/>
</dbReference>
<dbReference type="EC" id="3.4.-.-" evidence="2"/>
<organism evidence="2 3">
    <name type="scientific">Microbacterium rhizosphaerae</name>
    <dbReference type="NCBI Taxonomy" id="1678237"/>
    <lineage>
        <taxon>Bacteria</taxon>
        <taxon>Bacillati</taxon>
        <taxon>Actinomycetota</taxon>
        <taxon>Actinomycetes</taxon>
        <taxon>Micrococcales</taxon>
        <taxon>Microbacteriaceae</taxon>
        <taxon>Microbacterium</taxon>
    </lineage>
</organism>
<dbReference type="PANTHER" id="PTHR46112:SF2">
    <property type="entry name" value="XAA-PRO AMINOPEPTIDASE P-RELATED"/>
    <property type="match status" value="1"/>
</dbReference>
<dbReference type="InterPro" id="IPR050659">
    <property type="entry name" value="Peptidase_M24B"/>
</dbReference>
<dbReference type="GO" id="GO:0016787">
    <property type="term" value="F:hydrolase activity"/>
    <property type="evidence" value="ECO:0007669"/>
    <property type="project" value="UniProtKB-KW"/>
</dbReference>
<evidence type="ECO:0000313" key="2">
    <source>
        <dbReference type="EMBL" id="WPR89423.1"/>
    </source>
</evidence>
<dbReference type="InterPro" id="IPR036005">
    <property type="entry name" value="Creatinase/aminopeptidase-like"/>
</dbReference>
<dbReference type="CDD" id="cd01066">
    <property type="entry name" value="APP_MetAP"/>
    <property type="match status" value="1"/>
</dbReference>
<dbReference type="EMBL" id="CP139368">
    <property type="protein sequence ID" value="WPR89423.1"/>
    <property type="molecule type" value="Genomic_DNA"/>
</dbReference>
<feature type="domain" description="Peptidase M24" evidence="1">
    <location>
        <begin position="140"/>
        <end position="317"/>
    </location>
</feature>
<keyword evidence="3" id="KW-1185">Reference proteome</keyword>
<name>A0ABZ0SK11_9MICO</name>
<evidence type="ECO:0000259" key="1">
    <source>
        <dbReference type="Pfam" id="PF00557"/>
    </source>
</evidence>
<proteinExistence type="predicted"/>
<dbReference type="InterPro" id="IPR000994">
    <property type="entry name" value="Pept_M24"/>
</dbReference>
<accession>A0ABZ0SK11</accession>
<protein>
    <submittedName>
        <fullName evidence="2">M24 family metallopeptidase</fullName>
        <ecNumber evidence="2">3.4.-.-</ecNumber>
    </submittedName>
</protein>
<dbReference type="PANTHER" id="PTHR46112">
    <property type="entry name" value="AMINOPEPTIDASE"/>
    <property type="match status" value="1"/>
</dbReference>
<evidence type="ECO:0000313" key="3">
    <source>
        <dbReference type="Proteomes" id="UP001323798"/>
    </source>
</evidence>
<sequence length="347" mass="36831">MIIASDRPQKIARLVALMDERCAPAVSLTTAESLSWLFDGARVTVPYGGAPVCSAIVDSDGSCLVTAYANEAERLLAEELGPGVEVRAVPWHRPLPAPGRGVLREDEHLATMRRLRASLLPGERARYASLGRDVARSVSAQLREVSPHESEHDLAARLLHAIAAAGAEPVVVLAAGEARGEVPHPLPTAAALGRRAMAVVGARRQGLVANLTRWVSFDGPPSADVEARLREVEADAFAATRPGRPLGEVLADIAAAYEQHGFGADAWQAHHQGGPTGYLGRDPKATPGATDRVQSGQAFAWNPWVPGAKLEDTVIVDRSGIEVLTSDPEWPAAEVHGIPRPLTLLRA</sequence>
<dbReference type="Pfam" id="PF00557">
    <property type="entry name" value="Peptidase_M24"/>
    <property type="match status" value="1"/>
</dbReference>
<keyword evidence="2" id="KW-0378">Hydrolase</keyword>
<dbReference type="SUPFAM" id="SSF55920">
    <property type="entry name" value="Creatinase/aminopeptidase"/>
    <property type="match status" value="1"/>
</dbReference>
<reference evidence="2 3" key="1">
    <citation type="submission" date="2023-11" db="EMBL/GenBank/DDBJ databases">
        <title>Genome sequence of Microbacterium rhizosphaerae KACC 19337.</title>
        <authorList>
            <person name="Choi H."/>
            <person name="Kim S."/>
            <person name="Kim Y."/>
            <person name="Kwon S.-W."/>
            <person name="Heo J."/>
        </authorList>
    </citation>
    <scope>NUCLEOTIDE SEQUENCE [LARGE SCALE GENOMIC DNA]</scope>
    <source>
        <strain evidence="2 3">KACC 19337</strain>
    </source>
</reference>
<gene>
    <name evidence="2" type="ORF">SM116_16950</name>
</gene>
<dbReference type="Proteomes" id="UP001323798">
    <property type="component" value="Chromosome"/>
</dbReference>